<reference evidence="2" key="1">
    <citation type="journal article" date="2013" name="Proc. Natl. Acad. Sci. U.S.A.">
        <title>Genome structure and metabolic features in the red seaweed Chondrus crispus shed light on evolution of the Archaeplastida.</title>
        <authorList>
            <person name="Collen J."/>
            <person name="Porcel B."/>
            <person name="Carre W."/>
            <person name="Ball S.G."/>
            <person name="Chaparro C."/>
            <person name="Tonon T."/>
            <person name="Barbeyron T."/>
            <person name="Michel G."/>
            <person name="Noel B."/>
            <person name="Valentin K."/>
            <person name="Elias M."/>
            <person name="Artiguenave F."/>
            <person name="Arun A."/>
            <person name="Aury J.M."/>
            <person name="Barbosa-Neto J.F."/>
            <person name="Bothwell J.H."/>
            <person name="Bouget F.Y."/>
            <person name="Brillet L."/>
            <person name="Cabello-Hurtado F."/>
            <person name="Capella-Gutierrez S."/>
            <person name="Charrier B."/>
            <person name="Cladiere L."/>
            <person name="Cock J.M."/>
            <person name="Coelho S.M."/>
            <person name="Colleoni C."/>
            <person name="Czjzek M."/>
            <person name="Da Silva C."/>
            <person name="Delage L."/>
            <person name="Denoeud F."/>
            <person name="Deschamps P."/>
            <person name="Dittami S.M."/>
            <person name="Gabaldon T."/>
            <person name="Gachon C.M."/>
            <person name="Groisillier A."/>
            <person name="Herve C."/>
            <person name="Jabbari K."/>
            <person name="Katinka M."/>
            <person name="Kloareg B."/>
            <person name="Kowalczyk N."/>
            <person name="Labadie K."/>
            <person name="Leblanc C."/>
            <person name="Lopez P.J."/>
            <person name="McLachlan D.H."/>
            <person name="Meslet-Cladiere L."/>
            <person name="Moustafa A."/>
            <person name="Nehr Z."/>
            <person name="Nyvall Collen P."/>
            <person name="Panaud O."/>
            <person name="Partensky F."/>
            <person name="Poulain J."/>
            <person name="Rensing S.A."/>
            <person name="Rousvoal S."/>
            <person name="Samson G."/>
            <person name="Symeonidi A."/>
            <person name="Weissenbach J."/>
            <person name="Zambounis A."/>
            <person name="Wincker P."/>
            <person name="Boyen C."/>
        </authorList>
    </citation>
    <scope>NUCLEOTIDE SEQUENCE [LARGE SCALE GENOMIC DNA]</scope>
    <source>
        <strain evidence="2">cv. Stackhouse</strain>
    </source>
</reference>
<gene>
    <name evidence="1" type="ORF">CHC_T00006963001</name>
</gene>
<dbReference type="AlphaFoldDB" id="R7QRD0"/>
<dbReference type="KEGG" id="ccp:CHC_T00006963001"/>
<dbReference type="EMBL" id="HG002108">
    <property type="protein sequence ID" value="CDF40026.1"/>
    <property type="molecule type" value="Genomic_DNA"/>
</dbReference>
<name>R7QRD0_CHOCR</name>
<organism evidence="1 2">
    <name type="scientific">Chondrus crispus</name>
    <name type="common">Carrageen Irish moss</name>
    <name type="synonym">Polymorpha crispa</name>
    <dbReference type="NCBI Taxonomy" id="2769"/>
    <lineage>
        <taxon>Eukaryota</taxon>
        <taxon>Rhodophyta</taxon>
        <taxon>Florideophyceae</taxon>
        <taxon>Rhodymeniophycidae</taxon>
        <taxon>Gigartinales</taxon>
        <taxon>Gigartinaceae</taxon>
        <taxon>Chondrus</taxon>
    </lineage>
</organism>
<dbReference type="Gramene" id="CDF40026">
    <property type="protein sequence ID" value="CDF40026"/>
    <property type="gene ID" value="CHC_T00006963001"/>
</dbReference>
<proteinExistence type="predicted"/>
<sequence length="46" mass="5569">MTSSLFQALPRKFHSIWHLTRFLPRKEKLLAKSSTNTLWARKRTHF</sequence>
<protein>
    <submittedName>
        <fullName evidence="1">Uncharacterized protein</fullName>
    </submittedName>
</protein>
<accession>R7QRD0</accession>
<dbReference type="GeneID" id="17318037"/>
<keyword evidence="2" id="KW-1185">Reference proteome</keyword>
<evidence type="ECO:0000313" key="1">
    <source>
        <dbReference type="EMBL" id="CDF40026.1"/>
    </source>
</evidence>
<dbReference type="RefSeq" id="XP_005710320.1">
    <property type="nucleotide sequence ID" value="XM_005710263.1"/>
</dbReference>
<evidence type="ECO:0000313" key="2">
    <source>
        <dbReference type="Proteomes" id="UP000012073"/>
    </source>
</evidence>
<dbReference type="Proteomes" id="UP000012073">
    <property type="component" value="Unassembled WGS sequence"/>
</dbReference>